<reference evidence="3" key="1">
    <citation type="journal article" date="2019" name="Int. J. Syst. Evol. Microbiol.">
        <title>The Global Catalogue of Microorganisms (GCM) 10K type strain sequencing project: providing services to taxonomists for standard genome sequencing and annotation.</title>
        <authorList>
            <consortium name="The Broad Institute Genomics Platform"/>
            <consortium name="The Broad Institute Genome Sequencing Center for Infectious Disease"/>
            <person name="Wu L."/>
            <person name="Ma J."/>
        </authorList>
    </citation>
    <scope>NUCLEOTIDE SEQUENCE [LARGE SCALE GENOMIC DNA]</scope>
    <source>
        <strain evidence="3">CCM 8653</strain>
    </source>
</reference>
<feature type="domain" description="NADPH-dependent FMN reductase-like" evidence="1">
    <location>
        <begin position="9"/>
        <end position="143"/>
    </location>
</feature>
<dbReference type="InterPro" id="IPR005025">
    <property type="entry name" value="FMN_Rdtase-like_dom"/>
</dbReference>
<dbReference type="SUPFAM" id="SSF52218">
    <property type="entry name" value="Flavoproteins"/>
    <property type="match status" value="1"/>
</dbReference>
<keyword evidence="3" id="KW-1185">Reference proteome</keyword>
<evidence type="ECO:0000313" key="2">
    <source>
        <dbReference type="EMBL" id="GGI11710.1"/>
    </source>
</evidence>
<proteinExistence type="predicted"/>
<evidence type="ECO:0000259" key="1">
    <source>
        <dbReference type="Pfam" id="PF03358"/>
    </source>
</evidence>
<comment type="caution">
    <text evidence="2">The sequence shown here is derived from an EMBL/GenBank/DDBJ whole genome shotgun (WGS) entry which is preliminary data.</text>
</comment>
<gene>
    <name evidence="2" type="ORF">GCM10007368_37550</name>
</gene>
<dbReference type="Pfam" id="PF03358">
    <property type="entry name" value="FMN_red"/>
    <property type="match status" value="1"/>
</dbReference>
<accession>A0ABQ2BCN2</accession>
<dbReference type="PANTHER" id="PTHR30543:SF21">
    <property type="entry name" value="NAD(P)H-DEPENDENT FMN REDUCTASE LOT6"/>
    <property type="match status" value="1"/>
</dbReference>
<dbReference type="Gene3D" id="3.40.50.360">
    <property type="match status" value="1"/>
</dbReference>
<name>A0ABQ2BCN2_9MICO</name>
<protein>
    <submittedName>
        <fullName evidence="2">FMN reductase</fullName>
    </submittedName>
</protein>
<organism evidence="2 3">
    <name type="scientific">Isoptericola cucumis</name>
    <dbReference type="NCBI Taxonomy" id="1776856"/>
    <lineage>
        <taxon>Bacteria</taxon>
        <taxon>Bacillati</taxon>
        <taxon>Actinomycetota</taxon>
        <taxon>Actinomycetes</taxon>
        <taxon>Micrococcales</taxon>
        <taxon>Promicromonosporaceae</taxon>
        <taxon>Isoptericola</taxon>
    </lineage>
</organism>
<dbReference type="InterPro" id="IPR050712">
    <property type="entry name" value="NAD(P)H-dep_reductase"/>
</dbReference>
<sequence>MSHPTADLRVVLVVASVRPDRFGSTVAAWATARIVAHGGTCLDVVDLMELDLPAGLDGGGDTERWRSRVDAADAFVVLTPEYNHGYPGYLKTAIDSVVDEWQAKPVAFVSYGGGAGGARSVEQLRQVFAELDAVTVRESVTLVRVWDMFDDGGCLGSPAGPDRAMRAMLDRLIWWGWTLRAARPPAALAEVAS</sequence>
<dbReference type="RefSeq" id="WP_188525271.1">
    <property type="nucleotide sequence ID" value="NZ_BMDG01000016.1"/>
</dbReference>
<dbReference type="Proteomes" id="UP000632535">
    <property type="component" value="Unassembled WGS sequence"/>
</dbReference>
<evidence type="ECO:0000313" key="3">
    <source>
        <dbReference type="Proteomes" id="UP000632535"/>
    </source>
</evidence>
<dbReference type="EMBL" id="BMDG01000016">
    <property type="protein sequence ID" value="GGI11710.1"/>
    <property type="molecule type" value="Genomic_DNA"/>
</dbReference>
<dbReference type="PANTHER" id="PTHR30543">
    <property type="entry name" value="CHROMATE REDUCTASE"/>
    <property type="match status" value="1"/>
</dbReference>
<dbReference type="InterPro" id="IPR029039">
    <property type="entry name" value="Flavoprotein-like_sf"/>
</dbReference>